<evidence type="ECO:0000256" key="1">
    <source>
        <dbReference type="SAM" id="MobiDB-lite"/>
    </source>
</evidence>
<organism evidence="2 3">
    <name type="scientific">Mycena pura</name>
    <dbReference type="NCBI Taxonomy" id="153505"/>
    <lineage>
        <taxon>Eukaryota</taxon>
        <taxon>Fungi</taxon>
        <taxon>Dikarya</taxon>
        <taxon>Basidiomycota</taxon>
        <taxon>Agaricomycotina</taxon>
        <taxon>Agaricomycetes</taxon>
        <taxon>Agaricomycetidae</taxon>
        <taxon>Agaricales</taxon>
        <taxon>Marasmiineae</taxon>
        <taxon>Mycenaceae</taxon>
        <taxon>Mycena</taxon>
    </lineage>
</organism>
<evidence type="ECO:0000313" key="2">
    <source>
        <dbReference type="EMBL" id="KAJ7226030.1"/>
    </source>
</evidence>
<dbReference type="EMBL" id="JARJCW010000004">
    <property type="protein sequence ID" value="KAJ7226030.1"/>
    <property type="molecule type" value="Genomic_DNA"/>
</dbReference>
<evidence type="ECO:0000313" key="3">
    <source>
        <dbReference type="Proteomes" id="UP001219525"/>
    </source>
</evidence>
<comment type="caution">
    <text evidence="2">The sequence shown here is derived from an EMBL/GenBank/DDBJ whole genome shotgun (WGS) entry which is preliminary data.</text>
</comment>
<keyword evidence="3" id="KW-1185">Reference proteome</keyword>
<proteinExistence type="predicted"/>
<feature type="region of interest" description="Disordered" evidence="1">
    <location>
        <begin position="181"/>
        <end position="223"/>
    </location>
</feature>
<dbReference type="Proteomes" id="UP001219525">
    <property type="component" value="Unassembled WGS sequence"/>
</dbReference>
<gene>
    <name evidence="2" type="ORF">GGX14DRAFT_386723</name>
</gene>
<feature type="region of interest" description="Disordered" evidence="1">
    <location>
        <begin position="409"/>
        <end position="437"/>
    </location>
</feature>
<accession>A0AAD6YQC6</accession>
<sequence>MQCLQQTCSTLYKHILLPTHIVLLGGGFSLHPDLSQLLTNVVPPLDRLLDLALRNARLPGAQSFCQKELQVLTCTTGLEIATQNPIVWNWIHLVDKVYVAMVNLKSLRYGRPLNSLGFKCPSRMCKTLESLPLQLLIKLPSDFLHSYVISVTKARVAVHQMAQVHEHGSMCSWSPLHGSQKQWNSAEAGGLTNPPATAPGSSVKSFSPAAMGPAARVQTHGRSLESARTVTIMVSLPERSSLSTVGPDTVTKAHSPHTITDSIKTIETLATGHAPAAARPAAVKDLTDKSSCTLPPPSACISVAVIDKAMDKLGGLQRDLCRRAEYPACGHHKAVQLPAPANVLGDDVVELGGLNTEGTKRAVNSLELEDVINHQQFTAQKKNTRTSMSDTCGRSSVLLQAPSPAATLQSSPVVADETTPTVSLGPGVSGKALTTGSSPPVVSPSFSLLVSPATSDYLDFVLVSAILWITWMSYLARIICENAAPCIAWAREGIETHTWN</sequence>
<feature type="compositionally biased region" description="Polar residues" evidence="1">
    <location>
        <begin position="409"/>
        <end position="422"/>
    </location>
</feature>
<reference evidence="2" key="1">
    <citation type="submission" date="2023-03" db="EMBL/GenBank/DDBJ databases">
        <title>Massive genome expansion in bonnet fungi (Mycena s.s.) driven by repeated elements and novel gene families across ecological guilds.</title>
        <authorList>
            <consortium name="Lawrence Berkeley National Laboratory"/>
            <person name="Harder C.B."/>
            <person name="Miyauchi S."/>
            <person name="Viragh M."/>
            <person name="Kuo A."/>
            <person name="Thoen E."/>
            <person name="Andreopoulos B."/>
            <person name="Lu D."/>
            <person name="Skrede I."/>
            <person name="Drula E."/>
            <person name="Henrissat B."/>
            <person name="Morin E."/>
            <person name="Kohler A."/>
            <person name="Barry K."/>
            <person name="LaButti K."/>
            <person name="Morin E."/>
            <person name="Salamov A."/>
            <person name="Lipzen A."/>
            <person name="Mereny Z."/>
            <person name="Hegedus B."/>
            <person name="Baldrian P."/>
            <person name="Stursova M."/>
            <person name="Weitz H."/>
            <person name="Taylor A."/>
            <person name="Grigoriev I.V."/>
            <person name="Nagy L.G."/>
            <person name="Martin F."/>
            <person name="Kauserud H."/>
        </authorList>
    </citation>
    <scope>NUCLEOTIDE SEQUENCE</scope>
    <source>
        <strain evidence="2">9144</strain>
    </source>
</reference>
<protein>
    <submittedName>
        <fullName evidence="2">Uncharacterized protein</fullName>
    </submittedName>
</protein>
<dbReference type="AlphaFoldDB" id="A0AAD6YQC6"/>
<name>A0AAD6YQC6_9AGAR</name>